<accession>A0A8H7UVY6</accession>
<evidence type="ECO:0000313" key="2">
    <source>
        <dbReference type="Proteomes" id="UP000603453"/>
    </source>
</evidence>
<gene>
    <name evidence="1" type="ORF">INT47_005802</name>
</gene>
<evidence type="ECO:0000313" key="1">
    <source>
        <dbReference type="EMBL" id="KAG2200646.1"/>
    </source>
</evidence>
<dbReference type="EMBL" id="JAEPRD010000080">
    <property type="protein sequence ID" value="KAG2200646.1"/>
    <property type="molecule type" value="Genomic_DNA"/>
</dbReference>
<proteinExistence type="predicted"/>
<organism evidence="1 2">
    <name type="scientific">Mucor saturninus</name>
    <dbReference type="NCBI Taxonomy" id="64648"/>
    <lineage>
        <taxon>Eukaryota</taxon>
        <taxon>Fungi</taxon>
        <taxon>Fungi incertae sedis</taxon>
        <taxon>Mucoromycota</taxon>
        <taxon>Mucoromycotina</taxon>
        <taxon>Mucoromycetes</taxon>
        <taxon>Mucorales</taxon>
        <taxon>Mucorineae</taxon>
        <taxon>Mucoraceae</taxon>
        <taxon>Mucor</taxon>
    </lineage>
</organism>
<sequence>MYSAEVGENVVAVAPVLWIEADTPCHSEKGIAIKNFISALHYYDLNNDIPGHNAYTGKVKIHLLTHIPQDIGRFGTVLQYETEKGEQFNKHIKEHITFTNNLNPSRDIGLKFGKQSMVRHVLEGGSWLNKNKIREKAGDDVIYSINLFKFGSY</sequence>
<reference evidence="1" key="1">
    <citation type="submission" date="2020-12" db="EMBL/GenBank/DDBJ databases">
        <title>Metabolic potential, ecology and presence of endohyphal bacteria is reflected in genomic diversity of Mucoromycotina.</title>
        <authorList>
            <person name="Muszewska A."/>
            <person name="Okrasinska A."/>
            <person name="Steczkiewicz K."/>
            <person name="Drgas O."/>
            <person name="Orlowska M."/>
            <person name="Perlinska-Lenart U."/>
            <person name="Aleksandrzak-Piekarczyk T."/>
            <person name="Szatraj K."/>
            <person name="Zielenkiewicz U."/>
            <person name="Pilsyk S."/>
            <person name="Malc E."/>
            <person name="Mieczkowski P."/>
            <person name="Kruszewska J.S."/>
            <person name="Biernat P."/>
            <person name="Pawlowska J."/>
        </authorList>
    </citation>
    <scope>NUCLEOTIDE SEQUENCE</scope>
    <source>
        <strain evidence="1">WA0000017839</strain>
    </source>
</reference>
<dbReference type="OrthoDB" id="2276327at2759"/>
<protein>
    <submittedName>
        <fullName evidence="1">Uncharacterized protein</fullName>
    </submittedName>
</protein>
<dbReference type="Proteomes" id="UP000603453">
    <property type="component" value="Unassembled WGS sequence"/>
</dbReference>
<comment type="caution">
    <text evidence="1">The sequence shown here is derived from an EMBL/GenBank/DDBJ whole genome shotgun (WGS) entry which is preliminary data.</text>
</comment>
<name>A0A8H7UVY6_9FUNG</name>
<dbReference type="AlphaFoldDB" id="A0A8H7UVY6"/>
<keyword evidence="2" id="KW-1185">Reference proteome</keyword>